<feature type="transmembrane region" description="Helical" evidence="1">
    <location>
        <begin position="21"/>
        <end position="38"/>
    </location>
</feature>
<comment type="caution">
    <text evidence="2">The sequence shown here is derived from an EMBL/GenBank/DDBJ whole genome shotgun (WGS) entry which is preliminary data.</text>
</comment>
<keyword evidence="5" id="KW-1185">Reference proteome</keyword>
<evidence type="ECO:0000313" key="4">
    <source>
        <dbReference type="Proteomes" id="UP001196530"/>
    </source>
</evidence>
<keyword evidence="1" id="KW-0812">Transmembrane</keyword>
<accession>A0AAN6DKD8</accession>
<evidence type="ECO:0000256" key="1">
    <source>
        <dbReference type="SAM" id="Phobius"/>
    </source>
</evidence>
<dbReference type="EMBL" id="JAHLVD010000015">
    <property type="protein sequence ID" value="KAG7846085.1"/>
    <property type="molecule type" value="Genomic_DNA"/>
</dbReference>
<dbReference type="InterPro" id="IPR038882">
    <property type="entry name" value="Rcf3"/>
</dbReference>
<dbReference type="RefSeq" id="XP_043061204.1">
    <property type="nucleotide sequence ID" value="XM_043202346.1"/>
</dbReference>
<protein>
    <submittedName>
        <fullName evidence="2">Uncharacterized protein</fullName>
    </submittedName>
</protein>
<keyword evidence="1" id="KW-1133">Transmembrane helix</keyword>
<proteinExistence type="predicted"/>
<name>A0AAN6DKD8_PICAN</name>
<dbReference type="AlphaFoldDB" id="A0AAN6DKD8"/>
<dbReference type="PANTHER" id="PTHR39153">
    <property type="entry name" value="AGR244WP"/>
    <property type="match status" value="1"/>
</dbReference>
<dbReference type="EMBL" id="JAHLUX010000003">
    <property type="protein sequence ID" value="KAG7820490.1"/>
    <property type="molecule type" value="Genomic_DNA"/>
</dbReference>
<dbReference type="GeneID" id="66125978"/>
<sequence>MSTQRKLAHHSEERIDRLRSVILKSIFIGGMYGALISVPSELLLRWRSPFYRAFGLRIRIFYHTIWIAAAASFRTERAVLEFENVVRREEELRRQQLIEDSVMSGSYTQEQEGVRLPRA</sequence>
<reference evidence="2 5" key="1">
    <citation type="journal article" date="2021" name="G3 (Bethesda)">
        <title>Genomic diversity, chromosomal rearrangements, and interspecies hybridization in the ogataea polymorpha species complex.</title>
        <authorList>
            <person name="Hanson S.J."/>
            <person name="Cinneide E.O."/>
            <person name="Salzberg L.I."/>
            <person name="Wolfe K.H."/>
            <person name="McGowan J."/>
            <person name="Fitzpatrick D.A."/>
            <person name="Matlin K."/>
        </authorList>
    </citation>
    <scope>NUCLEOTIDE SEQUENCE</scope>
    <source>
        <strain evidence="3">51-138</strain>
        <strain evidence="2">61-244</strain>
    </source>
</reference>
<keyword evidence="1" id="KW-0472">Membrane</keyword>
<organism evidence="2 4">
    <name type="scientific">Pichia angusta</name>
    <name type="common">Yeast</name>
    <name type="synonym">Hansenula polymorpha</name>
    <dbReference type="NCBI Taxonomy" id="870730"/>
    <lineage>
        <taxon>Eukaryota</taxon>
        <taxon>Fungi</taxon>
        <taxon>Dikarya</taxon>
        <taxon>Ascomycota</taxon>
        <taxon>Saccharomycotina</taxon>
        <taxon>Pichiomycetes</taxon>
        <taxon>Pichiales</taxon>
        <taxon>Pichiaceae</taxon>
        <taxon>Ogataea</taxon>
    </lineage>
</organism>
<evidence type="ECO:0000313" key="2">
    <source>
        <dbReference type="EMBL" id="KAG7820490.1"/>
    </source>
</evidence>
<evidence type="ECO:0000313" key="5">
    <source>
        <dbReference type="Proteomes" id="UP001197328"/>
    </source>
</evidence>
<dbReference type="Proteomes" id="UP001197328">
    <property type="component" value="Unassembled WGS sequence"/>
</dbReference>
<gene>
    <name evidence="2" type="ORF">KL928_001927</name>
    <name evidence="3" type="ORF">KL940_004672</name>
</gene>
<dbReference type="PANTHER" id="PTHR39153:SF1">
    <property type="entry name" value="AGR244WP"/>
    <property type="match status" value="1"/>
</dbReference>
<dbReference type="Proteomes" id="UP001196530">
    <property type="component" value="Unassembled WGS sequence"/>
</dbReference>
<evidence type="ECO:0000313" key="3">
    <source>
        <dbReference type="EMBL" id="KAG7846085.1"/>
    </source>
</evidence>